<protein>
    <recommendedName>
        <fullName evidence="4">Major facilitator superfamily (MFS) profile domain-containing protein</fullName>
    </recommendedName>
</protein>
<evidence type="ECO:0000313" key="3">
    <source>
        <dbReference type="Proteomes" id="UP000008370"/>
    </source>
</evidence>
<dbReference type="GeneID" id="18911142"/>
<keyword evidence="1" id="KW-0472">Membrane</keyword>
<dbReference type="Proteomes" id="UP000008370">
    <property type="component" value="Unassembled WGS sequence"/>
</dbReference>
<dbReference type="EMBL" id="JH930472">
    <property type="protein sequence ID" value="EKM56232.1"/>
    <property type="molecule type" value="Genomic_DNA"/>
</dbReference>
<accession>K5X0E1</accession>
<organism evidence="2 3">
    <name type="scientific">Phanerochaete carnosa (strain HHB-10118-sp)</name>
    <name type="common">White-rot fungus</name>
    <name type="synonym">Peniophora carnosa</name>
    <dbReference type="NCBI Taxonomy" id="650164"/>
    <lineage>
        <taxon>Eukaryota</taxon>
        <taxon>Fungi</taxon>
        <taxon>Dikarya</taxon>
        <taxon>Basidiomycota</taxon>
        <taxon>Agaricomycotina</taxon>
        <taxon>Agaricomycetes</taxon>
        <taxon>Polyporales</taxon>
        <taxon>Phanerochaetaceae</taxon>
        <taxon>Phanerochaete</taxon>
    </lineage>
</organism>
<proteinExistence type="predicted"/>
<dbReference type="HOGENOM" id="CLU_2097669_0_0_1"/>
<evidence type="ECO:0008006" key="4">
    <source>
        <dbReference type="Google" id="ProtNLM"/>
    </source>
</evidence>
<gene>
    <name evidence="2" type="ORF">PHACADRAFT_196291</name>
</gene>
<evidence type="ECO:0000313" key="2">
    <source>
        <dbReference type="EMBL" id="EKM56232.1"/>
    </source>
</evidence>
<keyword evidence="1" id="KW-1133">Transmembrane helix</keyword>
<dbReference type="SUPFAM" id="SSF103473">
    <property type="entry name" value="MFS general substrate transporter"/>
    <property type="match status" value="1"/>
</dbReference>
<dbReference type="OrthoDB" id="3936150at2759"/>
<keyword evidence="3" id="KW-1185">Reference proteome</keyword>
<dbReference type="Gene3D" id="1.20.1250.20">
    <property type="entry name" value="MFS general substrate transporter like domains"/>
    <property type="match status" value="1"/>
</dbReference>
<feature type="transmembrane region" description="Helical" evidence="1">
    <location>
        <begin position="20"/>
        <end position="45"/>
    </location>
</feature>
<reference evidence="2 3" key="1">
    <citation type="journal article" date="2012" name="BMC Genomics">
        <title>Comparative genomics of the white-rot fungi, Phanerochaete carnosa and P. chrysosporium, to elucidate the genetic basis of the distinct wood types they colonize.</title>
        <authorList>
            <person name="Suzuki H."/>
            <person name="MacDonald J."/>
            <person name="Syed K."/>
            <person name="Salamov A."/>
            <person name="Hori C."/>
            <person name="Aerts A."/>
            <person name="Henrissat B."/>
            <person name="Wiebenga A."/>
            <person name="vanKuyk P.A."/>
            <person name="Barry K."/>
            <person name="Lindquist E."/>
            <person name="LaButti K."/>
            <person name="Lapidus A."/>
            <person name="Lucas S."/>
            <person name="Coutinho P."/>
            <person name="Gong Y."/>
            <person name="Samejima M."/>
            <person name="Mahadevan R."/>
            <person name="Abou-Zaid M."/>
            <person name="de Vries R.P."/>
            <person name="Igarashi K."/>
            <person name="Yadav J.S."/>
            <person name="Grigoriev I.V."/>
            <person name="Master E.R."/>
        </authorList>
    </citation>
    <scope>NUCLEOTIDE SEQUENCE [LARGE SCALE GENOMIC DNA]</scope>
    <source>
        <strain evidence="2 3">HHB-10118-sp</strain>
    </source>
</reference>
<feature type="transmembrane region" description="Helical" evidence="1">
    <location>
        <begin position="57"/>
        <end position="77"/>
    </location>
</feature>
<dbReference type="InterPro" id="IPR036259">
    <property type="entry name" value="MFS_trans_sf"/>
</dbReference>
<dbReference type="InParanoid" id="K5X0E1"/>
<name>K5X0E1_PHACS</name>
<sequence>MDGHLKVLFSSGYMVRLTLLTWVCYAADYCVVIAVVGVPGVLLGTALIEVPRIGRRWAMVGSSALMGASLFLCAMITTPAASVRFNAMELLFQSMFNAILYGWTPEDHNQLSLPEN</sequence>
<evidence type="ECO:0000256" key="1">
    <source>
        <dbReference type="SAM" id="Phobius"/>
    </source>
</evidence>
<dbReference type="AlphaFoldDB" id="K5X0E1"/>
<dbReference type="RefSeq" id="XP_007396522.1">
    <property type="nucleotide sequence ID" value="XM_007396460.1"/>
</dbReference>
<keyword evidence="1" id="KW-0812">Transmembrane</keyword>
<dbReference type="KEGG" id="pco:PHACADRAFT_196291"/>